<reference evidence="4" key="1">
    <citation type="submission" date="2020-02" db="EMBL/GenBank/DDBJ databases">
        <authorList>
            <person name="Meier V. D."/>
        </authorList>
    </citation>
    <scope>NUCLEOTIDE SEQUENCE</scope>
    <source>
        <strain evidence="4">AVDCRST_MAG87</strain>
    </source>
</reference>
<dbReference type="SMART" id="SM00448">
    <property type="entry name" value="REC"/>
    <property type="match status" value="1"/>
</dbReference>
<evidence type="ECO:0000256" key="1">
    <source>
        <dbReference type="ARBA" id="ARBA00022553"/>
    </source>
</evidence>
<dbReference type="Pfam" id="PF00072">
    <property type="entry name" value="Response_reg"/>
    <property type="match status" value="1"/>
</dbReference>
<dbReference type="InterPro" id="IPR011006">
    <property type="entry name" value="CheY-like_superfamily"/>
</dbReference>
<dbReference type="PANTHER" id="PTHR44591">
    <property type="entry name" value="STRESS RESPONSE REGULATOR PROTEIN 1"/>
    <property type="match status" value="1"/>
</dbReference>
<feature type="modified residue" description="4-aspartylphosphate" evidence="2">
    <location>
        <position position="65"/>
    </location>
</feature>
<accession>A0A6J4UGH9</accession>
<sequence>MVRPKLEARTQHERPHVLIVTDDESLGTFLSEGLPLGGFWTSIISSGLQALEVFNLRQFDLIIIDGDLRTFGALEFLRRLRGKSTRDRGGRSRSGAPVVILGSESSRPTGAEVSELGVSAFLAPPVELDEVVRVLHGVFADWRAAHPNAVLADAAASRDF</sequence>
<dbReference type="AlphaFoldDB" id="A0A6J4UGH9"/>
<evidence type="ECO:0000259" key="3">
    <source>
        <dbReference type="PROSITE" id="PS50110"/>
    </source>
</evidence>
<proteinExistence type="predicted"/>
<organism evidence="4">
    <name type="scientific">uncultured Thermomicrobiales bacterium</name>
    <dbReference type="NCBI Taxonomy" id="1645740"/>
    <lineage>
        <taxon>Bacteria</taxon>
        <taxon>Pseudomonadati</taxon>
        <taxon>Thermomicrobiota</taxon>
        <taxon>Thermomicrobia</taxon>
        <taxon>Thermomicrobiales</taxon>
        <taxon>environmental samples</taxon>
    </lineage>
</organism>
<dbReference type="SUPFAM" id="SSF52172">
    <property type="entry name" value="CheY-like"/>
    <property type="match status" value="1"/>
</dbReference>
<feature type="domain" description="Response regulatory" evidence="3">
    <location>
        <begin position="16"/>
        <end position="139"/>
    </location>
</feature>
<protein>
    <recommendedName>
        <fullName evidence="3">Response regulatory domain-containing protein</fullName>
    </recommendedName>
</protein>
<keyword evidence="1 2" id="KW-0597">Phosphoprotein</keyword>
<dbReference type="InterPro" id="IPR001789">
    <property type="entry name" value="Sig_transdc_resp-reg_receiver"/>
</dbReference>
<dbReference type="PANTHER" id="PTHR44591:SF3">
    <property type="entry name" value="RESPONSE REGULATORY DOMAIN-CONTAINING PROTEIN"/>
    <property type="match status" value="1"/>
</dbReference>
<dbReference type="CDD" id="cd00156">
    <property type="entry name" value="REC"/>
    <property type="match status" value="1"/>
</dbReference>
<evidence type="ECO:0000313" key="4">
    <source>
        <dbReference type="EMBL" id="CAA9548796.1"/>
    </source>
</evidence>
<dbReference type="PROSITE" id="PS50110">
    <property type="entry name" value="RESPONSE_REGULATORY"/>
    <property type="match status" value="1"/>
</dbReference>
<dbReference type="EMBL" id="CADCWJ010000168">
    <property type="protein sequence ID" value="CAA9548796.1"/>
    <property type="molecule type" value="Genomic_DNA"/>
</dbReference>
<dbReference type="Gene3D" id="3.40.50.2300">
    <property type="match status" value="1"/>
</dbReference>
<name>A0A6J4UGH9_9BACT</name>
<dbReference type="GO" id="GO:0000160">
    <property type="term" value="P:phosphorelay signal transduction system"/>
    <property type="evidence" value="ECO:0007669"/>
    <property type="project" value="InterPro"/>
</dbReference>
<gene>
    <name evidence="4" type="ORF">AVDCRST_MAG87-695</name>
</gene>
<evidence type="ECO:0000256" key="2">
    <source>
        <dbReference type="PROSITE-ProRule" id="PRU00169"/>
    </source>
</evidence>
<dbReference type="InterPro" id="IPR050595">
    <property type="entry name" value="Bact_response_regulator"/>
</dbReference>